<keyword evidence="3 9" id="KW-0813">Transport</keyword>
<reference evidence="11 13" key="2">
    <citation type="submission" date="2018-03" db="EMBL/GenBank/DDBJ databases">
        <title>Genomic Encyclopedia of Archaeal and Bacterial Type Strains, Phase II (KMG-II): from individual species to whole genera.</title>
        <authorList>
            <person name="Goeker M."/>
        </authorList>
    </citation>
    <scope>NUCLEOTIDE SEQUENCE [LARGE SCALE GENOMIC DNA]</scope>
    <source>
        <strain evidence="11 13">DSM 22727</strain>
    </source>
</reference>
<evidence type="ECO:0000313" key="10">
    <source>
        <dbReference type="EMBL" id="KEZ92611.1"/>
    </source>
</evidence>
<dbReference type="Proteomes" id="UP000239997">
    <property type="component" value="Unassembled WGS sequence"/>
</dbReference>
<dbReference type="AlphaFoldDB" id="A0A084JUH7"/>
<keyword evidence="5 9" id="KW-0547">Nucleotide-binding</keyword>
<feature type="transmembrane region" description="Helical" evidence="9">
    <location>
        <begin position="245"/>
        <end position="266"/>
    </location>
</feature>
<accession>A0A084JUH7</accession>
<dbReference type="GO" id="GO:0005471">
    <property type="term" value="F:ATP:ADP antiporter activity"/>
    <property type="evidence" value="ECO:0007669"/>
    <property type="project" value="InterPro"/>
</dbReference>
<dbReference type="EMBL" id="PVNA01000001">
    <property type="protein sequence ID" value="PRX15452.1"/>
    <property type="molecule type" value="Genomic_DNA"/>
</dbReference>
<dbReference type="GO" id="GO:0005524">
    <property type="term" value="F:ATP binding"/>
    <property type="evidence" value="ECO:0007669"/>
    <property type="project" value="UniProtKB-KW"/>
</dbReference>
<name>A0A084JUH7_NONUL</name>
<feature type="transmembrane region" description="Helical" evidence="9">
    <location>
        <begin position="154"/>
        <end position="171"/>
    </location>
</feature>
<protein>
    <recommendedName>
        <fullName evidence="9">ADP,ATP carrier protein</fullName>
    </recommendedName>
</protein>
<gene>
    <name evidence="10" type="ORF">IL45_10720</name>
    <name evidence="11" type="ORF">LY02_00669</name>
</gene>
<organism evidence="10 12">
    <name type="scientific">Nonlabens ulvanivorans</name>
    <name type="common">Persicivirga ulvanivorans</name>
    <dbReference type="NCBI Taxonomy" id="906888"/>
    <lineage>
        <taxon>Bacteria</taxon>
        <taxon>Pseudomonadati</taxon>
        <taxon>Bacteroidota</taxon>
        <taxon>Flavobacteriia</taxon>
        <taxon>Flavobacteriales</taxon>
        <taxon>Flavobacteriaceae</taxon>
        <taxon>Nonlabens</taxon>
    </lineage>
</organism>
<evidence type="ECO:0000256" key="5">
    <source>
        <dbReference type="ARBA" id="ARBA00022741"/>
    </source>
</evidence>
<evidence type="ECO:0000313" key="13">
    <source>
        <dbReference type="Proteomes" id="UP000239997"/>
    </source>
</evidence>
<evidence type="ECO:0000256" key="7">
    <source>
        <dbReference type="ARBA" id="ARBA00022989"/>
    </source>
</evidence>
<feature type="transmembrane region" description="Helical" evidence="9">
    <location>
        <begin position="367"/>
        <end position="386"/>
    </location>
</feature>
<comment type="similarity">
    <text evidence="2 9">Belongs to the ADP/ATP translocase tlc family.</text>
</comment>
<keyword evidence="13" id="KW-1185">Reference proteome</keyword>
<comment type="caution">
    <text evidence="10">The sequence shown here is derived from an EMBL/GenBank/DDBJ whole genome shotgun (WGS) entry which is preliminary data.</text>
</comment>
<reference evidence="10 12" key="1">
    <citation type="submission" date="2014-07" db="EMBL/GenBank/DDBJ databases">
        <title>Draft genome sequence of Nonlabens ulvanivorans, an ulvan degrading bacterium.</title>
        <authorList>
            <person name="Kopel M."/>
            <person name="Helbert W."/>
            <person name="Henrissat B."/>
            <person name="Doniger T."/>
            <person name="Banin E."/>
        </authorList>
    </citation>
    <scope>NUCLEOTIDE SEQUENCE [LARGE SCALE GENOMIC DNA]</scope>
    <source>
        <strain evidence="10 12">PLR</strain>
    </source>
</reference>
<evidence type="ECO:0000256" key="9">
    <source>
        <dbReference type="RuleBase" id="RU363121"/>
    </source>
</evidence>
<evidence type="ECO:0000256" key="6">
    <source>
        <dbReference type="ARBA" id="ARBA00022840"/>
    </source>
</evidence>
<feature type="transmembrane region" description="Helical" evidence="9">
    <location>
        <begin position="89"/>
        <end position="113"/>
    </location>
</feature>
<dbReference type="InterPro" id="IPR016024">
    <property type="entry name" value="ARM-type_fold"/>
</dbReference>
<evidence type="ECO:0000256" key="2">
    <source>
        <dbReference type="ARBA" id="ARBA00007127"/>
    </source>
</evidence>
<feature type="transmembrane region" description="Helical" evidence="9">
    <location>
        <begin position="62"/>
        <end position="83"/>
    </location>
</feature>
<dbReference type="Gene3D" id="1.25.10.10">
    <property type="entry name" value="Leucine-rich Repeat Variant"/>
    <property type="match status" value="1"/>
</dbReference>
<dbReference type="GO" id="GO:0016020">
    <property type="term" value="C:membrane"/>
    <property type="evidence" value="ECO:0007669"/>
    <property type="project" value="UniProtKB-SubCell"/>
</dbReference>
<evidence type="ECO:0000313" key="12">
    <source>
        <dbReference type="Proteomes" id="UP000028531"/>
    </source>
</evidence>
<dbReference type="PANTHER" id="PTHR31187">
    <property type="match status" value="1"/>
</dbReference>
<feature type="transmembrane region" description="Helical" evidence="9">
    <location>
        <begin position="31"/>
        <end position="50"/>
    </location>
</feature>
<dbReference type="InterPro" id="IPR004667">
    <property type="entry name" value="ADP_ATP_car_bac_type"/>
</dbReference>
<evidence type="ECO:0000256" key="3">
    <source>
        <dbReference type="ARBA" id="ARBA00022448"/>
    </source>
</evidence>
<dbReference type="Gene3D" id="1.20.1250.20">
    <property type="entry name" value="MFS general substrate transporter like domains"/>
    <property type="match status" value="1"/>
</dbReference>
<comment type="subcellular location">
    <subcellularLocation>
        <location evidence="1 9">Membrane</location>
        <topology evidence="1 9">Multi-pass membrane protein</topology>
    </subcellularLocation>
</comment>
<keyword evidence="4 9" id="KW-0812">Transmembrane</keyword>
<feature type="transmembrane region" description="Helical" evidence="9">
    <location>
        <begin position="208"/>
        <end position="225"/>
    </location>
</feature>
<evidence type="ECO:0000256" key="1">
    <source>
        <dbReference type="ARBA" id="ARBA00004141"/>
    </source>
</evidence>
<keyword evidence="7 9" id="KW-1133">Transmembrane helix</keyword>
<sequence length="910" mass="103348">MQLYLFLIIGALLVVKPTINALFLSTAGADSLSIAFILTAIIAVVISFSYHKLLERFNLRYIIKSTLWIFSAAFFIIGLLVMFEVTNLFLVYAFYLFVGIYALLVTSQFWVLANVIFNIREAKRLFGFIGAGGIAGGIAGGYVTSILVPFTGNGALIILASLMIACCPYIYQRIKSHSYKGKMKLEFKKRESVSKEPSIKLIFNSRHLTHLAGVIGIGVLVAKLVDYEFSYLASQQIADPMELASFFGFWFSTFNIISLILQLLITKRLLENFNIETNLFFLPAAVITCALLLFVMPELWLVIILKGFDGSLKQSLHKSALELLAIPIPSDIKNKTKTFIDVVVDSVATGLAGLVIIFVVKGLNLPNHIITASIAILSIFWIYLIFKVKDSYLSIFKQSIVKREKLRKEKNNVGTLIGNMKIIFENGGTEDILLMLQKLPEISHSSLRDPVLQLLNHENNKVVTAVINNLDYVINEPVAQVQDFIYTDDSELINAAMNYLLSHEHISYQFYENYLDDEDDMIATAALLALAAISQENPLLAEKYNLKLRIELFSSEIGDQNMQIAELARLIETLGYAATTNYYSIIDNYLNHNNKTLRIAAIKATGHTKDVYFLNTLLEGLIDDELKKSIISSIQKMGNKSLKIISQIYSRKKTENDFRKKLLHVLYHIKTKKSHRLIIQLTHRSDISVKKRAFELLFKSRIDGGKSILKKKELIRFIDKESAKYKELVRLYWSLKISQRSDKRTNGVISLLEKNTIEQLITNVDQCISDQLEIIFNLLSQRYNPEDVYVAYKGMISKETVSRLHSMEYLNGILSRDLKNMLFPLFELESHTLSSETFEFQERIQLYDRSKMLEKLLLIQEKKVHSLSIKLLDLQGEHLITSILSHLPTSKALEIKNILLSKDNGKTKTA</sequence>
<feature type="transmembrane region" description="Helical" evidence="9">
    <location>
        <begin position="125"/>
        <end position="148"/>
    </location>
</feature>
<evidence type="ECO:0000256" key="8">
    <source>
        <dbReference type="ARBA" id="ARBA00023136"/>
    </source>
</evidence>
<keyword evidence="6 9" id="KW-0067">ATP-binding</keyword>
<dbReference type="SUPFAM" id="SSF48371">
    <property type="entry name" value="ARM repeat"/>
    <property type="match status" value="1"/>
</dbReference>
<dbReference type="EMBL" id="JPJI01000032">
    <property type="protein sequence ID" value="KEZ92611.1"/>
    <property type="molecule type" value="Genomic_DNA"/>
</dbReference>
<proteinExistence type="inferred from homology"/>
<dbReference type="Proteomes" id="UP000028531">
    <property type="component" value="Unassembled WGS sequence"/>
</dbReference>
<evidence type="ECO:0000313" key="11">
    <source>
        <dbReference type="EMBL" id="PRX15452.1"/>
    </source>
</evidence>
<feature type="transmembrane region" description="Helical" evidence="9">
    <location>
        <begin position="278"/>
        <end position="305"/>
    </location>
</feature>
<dbReference type="Pfam" id="PF03219">
    <property type="entry name" value="TLC"/>
    <property type="match status" value="1"/>
</dbReference>
<feature type="transmembrane region" description="Helical" evidence="9">
    <location>
        <begin position="339"/>
        <end position="360"/>
    </location>
</feature>
<dbReference type="PANTHER" id="PTHR31187:SF1">
    <property type="entry name" value="ADP,ATP CARRIER PROTEIN 1"/>
    <property type="match status" value="1"/>
</dbReference>
<evidence type="ECO:0000256" key="4">
    <source>
        <dbReference type="ARBA" id="ARBA00022692"/>
    </source>
</evidence>
<dbReference type="InterPro" id="IPR011989">
    <property type="entry name" value="ARM-like"/>
</dbReference>
<keyword evidence="8 9" id="KW-0472">Membrane</keyword>
<dbReference type="InterPro" id="IPR036259">
    <property type="entry name" value="MFS_trans_sf"/>
</dbReference>
<dbReference type="SUPFAM" id="SSF103473">
    <property type="entry name" value="MFS general substrate transporter"/>
    <property type="match status" value="1"/>
</dbReference>